<keyword evidence="1" id="KW-0472">Membrane</keyword>
<feature type="transmembrane region" description="Helical" evidence="1">
    <location>
        <begin position="46"/>
        <end position="63"/>
    </location>
</feature>
<dbReference type="Proteomes" id="UP000199451">
    <property type="component" value="Unassembled WGS sequence"/>
</dbReference>
<dbReference type="STRING" id="660521.SAMN04487949_2493"/>
<dbReference type="Pfam" id="PF17647">
    <property type="entry name" value="DUF5518"/>
    <property type="match status" value="1"/>
</dbReference>
<dbReference type="OrthoDB" id="177437at2157"/>
<evidence type="ECO:0000313" key="2">
    <source>
        <dbReference type="EMBL" id="SDM75212.1"/>
    </source>
</evidence>
<feature type="transmembrane region" description="Helical" evidence="1">
    <location>
        <begin position="116"/>
        <end position="139"/>
    </location>
</feature>
<keyword evidence="1" id="KW-1133">Transmembrane helix</keyword>
<dbReference type="InterPro" id="IPR040493">
    <property type="entry name" value="DUF5518"/>
</dbReference>
<gene>
    <name evidence="2" type="ORF">SAMN04487949_2493</name>
</gene>
<dbReference type="EMBL" id="FNHL01000003">
    <property type="protein sequence ID" value="SDM75212.1"/>
    <property type="molecule type" value="Genomic_DNA"/>
</dbReference>
<dbReference type="RefSeq" id="WP_089697803.1">
    <property type="nucleotide sequence ID" value="NZ_FNHL01000003.1"/>
</dbReference>
<feature type="transmembrane region" description="Helical" evidence="1">
    <location>
        <begin position="20"/>
        <end position="40"/>
    </location>
</feature>
<protein>
    <submittedName>
        <fullName evidence="2">Uncharacterized protein</fullName>
    </submittedName>
</protein>
<name>A0A1G9VSG7_9EURY</name>
<keyword evidence="3" id="KW-1185">Reference proteome</keyword>
<accession>A0A1G9VSG7</accession>
<proteinExistence type="predicted"/>
<feature type="transmembrane region" description="Helical" evidence="1">
    <location>
        <begin position="75"/>
        <end position="96"/>
    </location>
</feature>
<keyword evidence="1" id="KW-0812">Transmembrane</keyword>
<sequence length="152" mass="16064">MALHPLRPLRALRDFLTATYWRFAVVAGGLTAIVVGLDYWQMASGNLDFTLVVLAGFVGGYLFHGRPETPTQVGFRVGLVGSLPVLLQVAEPLGYIVGLNQPAWFTVLQGLMLLGYVLLATTLVGLSGIVGALVGNWLAGKTSGHQESAAGN</sequence>
<organism evidence="2 3">
    <name type="scientific">Halogranum gelatinilyticum</name>
    <dbReference type="NCBI Taxonomy" id="660521"/>
    <lineage>
        <taxon>Archaea</taxon>
        <taxon>Methanobacteriati</taxon>
        <taxon>Methanobacteriota</taxon>
        <taxon>Stenosarchaea group</taxon>
        <taxon>Halobacteria</taxon>
        <taxon>Halobacteriales</taxon>
        <taxon>Haloferacaceae</taxon>
    </lineage>
</organism>
<dbReference type="AlphaFoldDB" id="A0A1G9VSG7"/>
<evidence type="ECO:0000256" key="1">
    <source>
        <dbReference type="SAM" id="Phobius"/>
    </source>
</evidence>
<reference evidence="3" key="1">
    <citation type="submission" date="2016-10" db="EMBL/GenBank/DDBJ databases">
        <authorList>
            <person name="Varghese N."/>
            <person name="Submissions S."/>
        </authorList>
    </citation>
    <scope>NUCLEOTIDE SEQUENCE [LARGE SCALE GENOMIC DNA]</scope>
    <source>
        <strain evidence="3">CGMCC 1.10119</strain>
    </source>
</reference>
<evidence type="ECO:0000313" key="3">
    <source>
        <dbReference type="Proteomes" id="UP000199451"/>
    </source>
</evidence>